<protein>
    <submittedName>
        <fullName evidence="1">Uncharacterized protein</fullName>
    </submittedName>
</protein>
<organism evidence="1 2">
    <name type="scientific">Peronosclerospora sorghi</name>
    <dbReference type="NCBI Taxonomy" id="230839"/>
    <lineage>
        <taxon>Eukaryota</taxon>
        <taxon>Sar</taxon>
        <taxon>Stramenopiles</taxon>
        <taxon>Oomycota</taxon>
        <taxon>Peronosporomycetes</taxon>
        <taxon>Peronosporales</taxon>
        <taxon>Peronosporaceae</taxon>
        <taxon>Peronosclerospora</taxon>
    </lineage>
</organism>
<name>A0ACC0WWT6_9STRA</name>
<dbReference type="EMBL" id="CM047580">
    <property type="protein sequence ID" value="KAI9923264.1"/>
    <property type="molecule type" value="Genomic_DNA"/>
</dbReference>
<accession>A0ACC0WWT6</accession>
<evidence type="ECO:0000313" key="2">
    <source>
        <dbReference type="Proteomes" id="UP001163321"/>
    </source>
</evidence>
<keyword evidence="2" id="KW-1185">Reference proteome</keyword>
<gene>
    <name evidence="1" type="ORF">PsorP6_002737</name>
</gene>
<evidence type="ECO:0000313" key="1">
    <source>
        <dbReference type="EMBL" id="KAI9923264.1"/>
    </source>
</evidence>
<sequence>MCADIGKKSASIISPSQSGIRGNVTDAMTDAAAPAISINVLLGKPTLLARLVAFVGSMDTRALVYLNLKWAREMMKPSVWEISAGVPYEPLLINCFRRAANYCYREVDAPSPNVNRRGSPPAIRACLLNERTSMREYVHDLKIMTAENEWFGKEPRSFDLANVPELKNELHKNTRTAFENLGLPNNRFCRSQAARVRDKRCLCNRPHDLINGTFLFNGIFTRAVDQERASFYLWSLEKQQLLASMTQPNASCYDVSDEALAVGCADGVVKIWSYSSLESRTPDSTPLVNASPTTSVSHRSSLGMVPFIRTRAKDKVVNVRIDHNDGNFLHLATSTEKGEANVWDVPKGEIIVSVPSSKIHKSMLPRSQRESSPQITSLMLLRNTLVCGTSCGLIRVFDLRSSRLTHRLAGHPGAVLGANTKGRVLWSAGSEGTVRWWGGKSAKILSKSALCEGTISVLEMDETVVVAGYAEQGMEAWDVRTQQSLCTFSNRKHGGIKALQFDNRKIISVSPTGKAALWRWYEPNPVLWFEPPNPSARYISTKFDARHLVFGTDCGELVEYDGLATRL</sequence>
<comment type="caution">
    <text evidence="1">The sequence shown here is derived from an EMBL/GenBank/DDBJ whole genome shotgun (WGS) entry which is preliminary data.</text>
</comment>
<reference evidence="1 2" key="1">
    <citation type="journal article" date="2022" name="bioRxiv">
        <title>The genome of the oomycete Peronosclerospora sorghi, a cosmopolitan pathogen of maize and sorghum, is inflated with dispersed pseudogenes.</title>
        <authorList>
            <person name="Fletcher K."/>
            <person name="Martin F."/>
            <person name="Isakeit T."/>
            <person name="Cavanaugh K."/>
            <person name="Magill C."/>
            <person name="Michelmore R."/>
        </authorList>
    </citation>
    <scope>NUCLEOTIDE SEQUENCE [LARGE SCALE GENOMIC DNA]</scope>
    <source>
        <strain evidence="1">P6</strain>
    </source>
</reference>
<dbReference type="Proteomes" id="UP001163321">
    <property type="component" value="Chromosome 1"/>
</dbReference>
<proteinExistence type="predicted"/>